<dbReference type="Proteomes" id="UP001148838">
    <property type="component" value="Unassembled WGS sequence"/>
</dbReference>
<dbReference type="EMBL" id="JAJSOF020000023">
    <property type="protein sequence ID" value="KAJ4435664.1"/>
    <property type="molecule type" value="Genomic_DNA"/>
</dbReference>
<evidence type="ECO:0000313" key="2">
    <source>
        <dbReference type="EMBL" id="KAJ4435664.1"/>
    </source>
</evidence>
<organism evidence="2 3">
    <name type="scientific">Periplaneta americana</name>
    <name type="common">American cockroach</name>
    <name type="synonym">Blatta americana</name>
    <dbReference type="NCBI Taxonomy" id="6978"/>
    <lineage>
        <taxon>Eukaryota</taxon>
        <taxon>Metazoa</taxon>
        <taxon>Ecdysozoa</taxon>
        <taxon>Arthropoda</taxon>
        <taxon>Hexapoda</taxon>
        <taxon>Insecta</taxon>
        <taxon>Pterygota</taxon>
        <taxon>Neoptera</taxon>
        <taxon>Polyneoptera</taxon>
        <taxon>Dictyoptera</taxon>
        <taxon>Blattodea</taxon>
        <taxon>Blattoidea</taxon>
        <taxon>Blattidae</taxon>
        <taxon>Blattinae</taxon>
        <taxon>Periplaneta</taxon>
    </lineage>
</organism>
<proteinExistence type="predicted"/>
<dbReference type="Gene3D" id="3.30.420.10">
    <property type="entry name" value="Ribonuclease H-like superfamily/Ribonuclease H"/>
    <property type="match status" value="1"/>
</dbReference>
<evidence type="ECO:0000313" key="3">
    <source>
        <dbReference type="Proteomes" id="UP001148838"/>
    </source>
</evidence>
<comment type="caution">
    <text evidence="2">The sequence shown here is derived from an EMBL/GenBank/DDBJ whole genome shotgun (WGS) entry which is preliminary data.</text>
</comment>
<name>A0ABQ8SPA8_PERAM</name>
<keyword evidence="3" id="KW-1185">Reference proteome</keyword>
<feature type="region of interest" description="Disordered" evidence="1">
    <location>
        <begin position="43"/>
        <end position="82"/>
    </location>
</feature>
<dbReference type="InterPro" id="IPR036397">
    <property type="entry name" value="RNaseH_sf"/>
</dbReference>
<gene>
    <name evidence="2" type="ORF">ANN_18280</name>
</gene>
<accession>A0ABQ8SPA8</accession>
<protein>
    <submittedName>
        <fullName evidence="2">Uncharacterized protein</fullName>
    </submittedName>
</protein>
<evidence type="ECO:0000256" key="1">
    <source>
        <dbReference type="SAM" id="MobiDB-lite"/>
    </source>
</evidence>
<sequence length="168" mass="18433">MDPVLLGHFGGVNLGRERVGGPIGCVDMTLYLEHISHNADFHPPSVGPITHPATSQLGDTRKKSKGHRSGDHGGQTTVSDPANPLSGKIVIKKLAYLQYEVRRSTILMIDGSCRKLWFPQRWIDCGTPILPTLLDWPSRSPDFTTCDNTLWGFIKSTVAQNGTTPLMN</sequence>
<reference evidence="2 3" key="1">
    <citation type="journal article" date="2022" name="Allergy">
        <title>Genome assembly and annotation of Periplaneta americana reveal a comprehensive cockroach allergen profile.</title>
        <authorList>
            <person name="Wang L."/>
            <person name="Xiong Q."/>
            <person name="Saelim N."/>
            <person name="Wang L."/>
            <person name="Nong W."/>
            <person name="Wan A.T."/>
            <person name="Shi M."/>
            <person name="Liu X."/>
            <person name="Cao Q."/>
            <person name="Hui J.H.L."/>
            <person name="Sookrung N."/>
            <person name="Leung T.F."/>
            <person name="Tungtrongchitr A."/>
            <person name="Tsui S.K.W."/>
        </authorList>
    </citation>
    <scope>NUCLEOTIDE SEQUENCE [LARGE SCALE GENOMIC DNA]</scope>
    <source>
        <strain evidence="2">PWHHKU_190912</strain>
    </source>
</reference>